<dbReference type="RefSeq" id="WP_183788459.1">
    <property type="nucleotide sequence ID" value="NZ_JACIDU010000001.1"/>
</dbReference>
<dbReference type="InterPro" id="IPR011335">
    <property type="entry name" value="Restrct_endonuc-II-like"/>
</dbReference>
<dbReference type="GO" id="GO:0003676">
    <property type="term" value="F:nucleic acid binding"/>
    <property type="evidence" value="ECO:0007669"/>
    <property type="project" value="InterPro"/>
</dbReference>
<organism evidence="3 4">
    <name type="scientific">Allorhizobium borbori</name>
    <dbReference type="NCBI Taxonomy" id="485907"/>
    <lineage>
        <taxon>Bacteria</taxon>
        <taxon>Pseudomonadati</taxon>
        <taxon>Pseudomonadota</taxon>
        <taxon>Alphaproteobacteria</taxon>
        <taxon>Hyphomicrobiales</taxon>
        <taxon>Rhizobiaceae</taxon>
        <taxon>Rhizobium/Agrobacterium group</taxon>
        <taxon>Allorhizobium</taxon>
    </lineage>
</organism>
<gene>
    <name evidence="3" type="ORF">GGQ66_000168</name>
</gene>
<keyword evidence="3" id="KW-0378">Hydrolase</keyword>
<accession>A0A7W6JY35</accession>
<sequence>MRDTRQARQKAEWRGRFSERVAAFWLMLKGYRVVALRYRTFAGEIDIIAMRGDLAVFVEVKARRQEGLAIDAVGFSAQTRIRAASDIWLSGRKDAARLSQRYDIVAVLPFRLPRHFPDAF</sequence>
<reference evidence="3 4" key="1">
    <citation type="submission" date="2020-08" db="EMBL/GenBank/DDBJ databases">
        <title>Genomic Encyclopedia of Type Strains, Phase IV (KMG-IV): sequencing the most valuable type-strain genomes for metagenomic binning, comparative biology and taxonomic classification.</title>
        <authorList>
            <person name="Goeker M."/>
        </authorList>
    </citation>
    <scope>NUCLEOTIDE SEQUENCE [LARGE SCALE GENOMIC DNA]</scope>
    <source>
        <strain evidence="3 4">DSM 26385</strain>
    </source>
</reference>
<evidence type="ECO:0000256" key="1">
    <source>
        <dbReference type="ARBA" id="ARBA00006738"/>
    </source>
</evidence>
<comment type="similarity">
    <text evidence="1 2">Belongs to the UPF0102 family.</text>
</comment>
<dbReference type="Pfam" id="PF02021">
    <property type="entry name" value="UPF0102"/>
    <property type="match status" value="1"/>
</dbReference>
<evidence type="ECO:0000313" key="3">
    <source>
        <dbReference type="EMBL" id="MBB4101652.1"/>
    </source>
</evidence>
<protein>
    <recommendedName>
        <fullName evidence="2">UPF0102 protein GGQ66_000168</fullName>
    </recommendedName>
</protein>
<evidence type="ECO:0000313" key="4">
    <source>
        <dbReference type="Proteomes" id="UP000584824"/>
    </source>
</evidence>
<proteinExistence type="inferred from homology"/>
<comment type="caution">
    <text evidence="3">The sequence shown here is derived from an EMBL/GenBank/DDBJ whole genome shotgun (WGS) entry which is preliminary data.</text>
</comment>
<dbReference type="InterPro" id="IPR011856">
    <property type="entry name" value="tRNA_endonuc-like_dom_sf"/>
</dbReference>
<evidence type="ECO:0000256" key="2">
    <source>
        <dbReference type="HAMAP-Rule" id="MF_00048"/>
    </source>
</evidence>
<dbReference type="SUPFAM" id="SSF52980">
    <property type="entry name" value="Restriction endonuclease-like"/>
    <property type="match status" value="1"/>
</dbReference>
<dbReference type="EMBL" id="JACIDU010000001">
    <property type="protein sequence ID" value="MBB4101652.1"/>
    <property type="molecule type" value="Genomic_DNA"/>
</dbReference>
<name>A0A7W6JY35_9HYPH</name>
<dbReference type="Proteomes" id="UP000584824">
    <property type="component" value="Unassembled WGS sequence"/>
</dbReference>
<keyword evidence="3" id="KW-0255">Endonuclease</keyword>
<dbReference type="Gene3D" id="3.40.1350.10">
    <property type="match status" value="1"/>
</dbReference>
<keyword evidence="3" id="KW-0540">Nuclease</keyword>
<dbReference type="PANTHER" id="PTHR34039">
    <property type="entry name" value="UPF0102 PROTEIN YRAN"/>
    <property type="match status" value="1"/>
</dbReference>
<dbReference type="AlphaFoldDB" id="A0A7W6JY35"/>
<dbReference type="NCBIfam" id="NF009151">
    <property type="entry name" value="PRK12497.1-5"/>
    <property type="match status" value="1"/>
</dbReference>
<dbReference type="InterPro" id="IPR003509">
    <property type="entry name" value="UPF0102_YraN-like"/>
</dbReference>
<dbReference type="HAMAP" id="MF_00048">
    <property type="entry name" value="UPF0102"/>
    <property type="match status" value="1"/>
</dbReference>
<dbReference type="PANTHER" id="PTHR34039:SF1">
    <property type="entry name" value="UPF0102 PROTEIN YRAN"/>
    <property type="match status" value="1"/>
</dbReference>
<keyword evidence="4" id="KW-1185">Reference proteome</keyword>
<dbReference type="GO" id="GO:0004519">
    <property type="term" value="F:endonuclease activity"/>
    <property type="evidence" value="ECO:0007669"/>
    <property type="project" value="UniProtKB-KW"/>
</dbReference>